<protein>
    <submittedName>
        <fullName evidence="1">Uncharacterized protein</fullName>
    </submittedName>
</protein>
<evidence type="ECO:0000313" key="2">
    <source>
        <dbReference type="Proteomes" id="UP000601108"/>
    </source>
</evidence>
<gene>
    <name evidence="1" type="ORF">GCM10007384_31320</name>
</gene>
<organism evidence="1 2">
    <name type="scientific">Aquimarina muelleri</name>
    <dbReference type="NCBI Taxonomy" id="279356"/>
    <lineage>
        <taxon>Bacteria</taxon>
        <taxon>Pseudomonadati</taxon>
        <taxon>Bacteroidota</taxon>
        <taxon>Flavobacteriia</taxon>
        <taxon>Flavobacteriales</taxon>
        <taxon>Flavobacteriaceae</taxon>
        <taxon>Aquimarina</taxon>
    </lineage>
</organism>
<comment type="caution">
    <text evidence="1">The sequence shown here is derived from an EMBL/GenBank/DDBJ whole genome shotgun (WGS) entry which is preliminary data.</text>
</comment>
<sequence length="1697" mass="190160">MIYKKHNMSIKYTKAMFKFFCTIVFFLGVQEIVFANDKEPITRKVDFKTIEEVNIGIANQLEFLINYNKKNVAEHKNAKNWYVYVVGDHTFNPNLFSGYLEDQLDLTDLGAENSPLNIEQLNNKLNEVNDKLLKEKKPLIYYGVANRKKAIIAPFFPFRGKYKVSSATTEQLKEYYNKAFDNSTENQNAAASETYETLKEFFKKNGESDQKSSALIRKTLSNAGTSGAIALSRYYFAILKGKKGDSANKANVSWWSFAHYLKGKEVPKIDADLLKAHHANLSSTSGDNNHKRINAWYNYLSGADLPESQFLKEILDGMINNSKCAGLSDTEGKSQKDKFIAAVNATNPDIDKIISTTRILCSDVLKKVDYSYIIKAIKNIAKESINEKGEAVVLYLLHNIKSKDYGKLFNDFRGTDGKNELIETLLSEMDDRSINPDDKDNYTSFLGEILFICLQEDGAYLKAERAYLVDVLYEYYKKSAGDLVRPYYVVPALKKIISFNPDQIDNNFHDYLKGSNGDYQNLFKIIDLVTSNVNSNHIEEDLRVFGDSLGELFATRNDQEAFLKMLDISFFSTPNFLVLQEPQRKVIRALTFRMFSNIPENTNKIYDFLIAGEAPLDNFKKIIKNSNDNDYNLYSDIFYDGVTKILSKNNAVNIRIELAKWAINKDANVLSLTDIEEQLVVNIFKNISSKGDKKAIYNFLTYDEGDVTSGIKNFEYLKKCTDQGVLSSSSLMSAFISDYAKLLSEDGIGVVQDRLDLLQYALDKGDDSIFFNDTESLIGYIFDNLGTNFSDAETIIEALKKDQYLLFSKVWRILSSSGLTEIFNTDNRYATNFIEQLSGVMRIAYGDPNKELSKSIKDHMLVNVDYLSAKTSKIDKIDIEKDTERYFPMARNGNFTDNVGNSKNDYEYSSDIILTANSASVKVNLAIQDESGNRKTIINTDKLGPLDFIIVEFIADTKITNQVEFKRGTVIAVPAMYLAWMSNSINAQQNAVVGRVMLDAVVIAGSVVTFIPSGGTSAAFAAKFLAGAEIVFATTDAIIAVNEDELKDALGNDFIEGIETTNMIFGIATLPAALPGIVKITQKVGNVVTDLASAGMKFVDDIPSFKGYKIDIDGKVLLQSLEKIKAATPVKFNEEFKKVQNLLAQQRIKITNAPASARLLYDKTLALSKTFYFSSVKGLSRLPKKFKTEIVDKFLVIKVDGKVLAKVDEQGKLSDLRVLQEGEIAKLEDGADAIFENVKFIDEAGEQTRTITVVADGADTGIRTKQFVNKIQNTLDVVADGEGVFQIKHATGKEMGSIWLTNVENQVELTVTVVEETADKFIRYGIGKNVHNKLLSHIEDVLKSAGKGPVESIKTDWIAGPGLDGNLNALNKLIKESPKGSYSIEDLKRIIFETKAGQWKKELGFDNLEIINKTGQPGSFTSISIKFSKAVNSSIGKTGLLAKIEDSHTSLRTWINSLDDATDNGLLKKIEELGADNWKLLDKDLLSTSNGAELKGLLQGADDIDAWKLLKENPAYAFEISKNGGSLWTKWSKANFFKVVTKKGKDFETLVTGLIKTKEPFKTLFQNGYKHLTQIYIKGSSKVVIADDLFITKQFDEVLEIDYFRAVINDSKLSIGSPWTPNQKSELIDIFKNNPNKKYIKFEVRSTKGELNKFDLPDESFVQGSEIRIYREDVFKIISDGNDSFGEVLDMNKLNFK</sequence>
<reference evidence="1 2" key="1">
    <citation type="journal article" date="2014" name="Int. J. Syst. Evol. Microbiol.">
        <title>Complete genome sequence of Corynebacterium casei LMG S-19264T (=DSM 44701T), isolated from a smear-ripened cheese.</title>
        <authorList>
            <consortium name="US DOE Joint Genome Institute (JGI-PGF)"/>
            <person name="Walter F."/>
            <person name="Albersmeier A."/>
            <person name="Kalinowski J."/>
            <person name="Ruckert C."/>
        </authorList>
    </citation>
    <scope>NUCLEOTIDE SEQUENCE [LARGE SCALE GENOMIC DNA]</scope>
    <source>
        <strain evidence="1 2">KCTC 12285</strain>
    </source>
</reference>
<dbReference type="RefSeq" id="WP_229809288.1">
    <property type="nucleotide sequence ID" value="NZ_BMWS01000024.1"/>
</dbReference>
<accession>A0A918N5B1</accession>
<evidence type="ECO:0000313" key="1">
    <source>
        <dbReference type="EMBL" id="GGX27759.1"/>
    </source>
</evidence>
<name>A0A918N5B1_9FLAO</name>
<keyword evidence="2" id="KW-1185">Reference proteome</keyword>
<dbReference type="Proteomes" id="UP000601108">
    <property type="component" value="Unassembled WGS sequence"/>
</dbReference>
<proteinExistence type="predicted"/>
<dbReference type="EMBL" id="BMWS01000024">
    <property type="protein sequence ID" value="GGX27759.1"/>
    <property type="molecule type" value="Genomic_DNA"/>
</dbReference>